<dbReference type="EMBL" id="JAVRJZ010000001">
    <property type="protein sequence ID" value="KAK2726730.1"/>
    <property type="molecule type" value="Genomic_DNA"/>
</dbReference>
<dbReference type="InterPro" id="IPR009539">
    <property type="entry name" value="VANGL"/>
</dbReference>
<evidence type="ECO:0000313" key="10">
    <source>
        <dbReference type="Proteomes" id="UP001187531"/>
    </source>
</evidence>
<evidence type="ECO:0000256" key="2">
    <source>
        <dbReference type="ARBA" id="ARBA00022475"/>
    </source>
</evidence>
<feature type="transmembrane region" description="Helical" evidence="8">
    <location>
        <begin position="404"/>
        <end position="431"/>
    </location>
</feature>
<feature type="region of interest" description="Disordered" evidence="7">
    <location>
        <begin position="145"/>
        <end position="174"/>
    </location>
</feature>
<feature type="non-terminal residue" evidence="9">
    <location>
        <position position="1"/>
    </location>
</feature>
<comment type="subcellular location">
    <subcellularLocation>
        <location evidence="1">Cell membrane</location>
        <topology evidence="1">Multi-pass membrane protein</topology>
    </subcellularLocation>
</comment>
<feature type="transmembrane region" description="Helical" evidence="8">
    <location>
        <begin position="372"/>
        <end position="392"/>
    </location>
</feature>
<name>A0AA88I9H1_ARTSF</name>
<accession>A0AA88I9H1</accession>
<evidence type="ECO:0000256" key="3">
    <source>
        <dbReference type="ARBA" id="ARBA00022692"/>
    </source>
</evidence>
<dbReference type="PANTHER" id="PTHR20886">
    <property type="entry name" value="VANG-LIKE PROTEIN"/>
    <property type="match status" value="1"/>
</dbReference>
<evidence type="ECO:0000256" key="5">
    <source>
        <dbReference type="ARBA" id="ARBA00023136"/>
    </source>
</evidence>
<evidence type="ECO:0000256" key="1">
    <source>
        <dbReference type="ARBA" id="ARBA00004651"/>
    </source>
</evidence>
<feature type="region of interest" description="Disordered" evidence="7">
    <location>
        <begin position="224"/>
        <end position="245"/>
    </location>
</feature>
<keyword evidence="4 8" id="KW-1133">Transmembrane helix</keyword>
<gene>
    <name evidence="9" type="ORF">QYM36_007535</name>
</gene>
<dbReference type="GO" id="GO:0005886">
    <property type="term" value="C:plasma membrane"/>
    <property type="evidence" value="ECO:0007669"/>
    <property type="project" value="UniProtKB-SubCell"/>
</dbReference>
<proteinExistence type="inferred from homology"/>
<dbReference type="Pfam" id="PF06638">
    <property type="entry name" value="Strabismus"/>
    <property type="match status" value="1"/>
</dbReference>
<evidence type="ECO:0000256" key="7">
    <source>
        <dbReference type="SAM" id="MobiDB-lite"/>
    </source>
</evidence>
<organism evidence="9 10">
    <name type="scientific">Artemia franciscana</name>
    <name type="common">Brine shrimp</name>
    <name type="synonym">Artemia sanfranciscana</name>
    <dbReference type="NCBI Taxonomy" id="6661"/>
    <lineage>
        <taxon>Eukaryota</taxon>
        <taxon>Metazoa</taxon>
        <taxon>Ecdysozoa</taxon>
        <taxon>Arthropoda</taxon>
        <taxon>Crustacea</taxon>
        <taxon>Branchiopoda</taxon>
        <taxon>Anostraca</taxon>
        <taxon>Artemiidae</taxon>
        <taxon>Artemia</taxon>
    </lineage>
</organism>
<evidence type="ECO:0000256" key="4">
    <source>
        <dbReference type="ARBA" id="ARBA00022989"/>
    </source>
</evidence>
<sequence>MVSELPLFALRRENNHIGSPNGHMRQTQVNNSPILQSPLLASQTLQLQNLRQSQQSIQDRQSPSLTTLSTLQRNLQNRSNMPSYSIQQDSQELMKTMIGIGGRGTPTMGRNTPVLNQSVSLKPPSSVTSPIGYGVNNQSLNLESEVQPSHGERPRRIRNQNSHTSIGIESGPDEDESFKPLTILVISISVTGSRNIDLTQDGPRARQGRDTSLLSPMSSVVSVSSIDGRGQEPSLETNQDDHWPDNTTAITGATSVASGSLEDLSKYGTGANVDPYGQMYLSKDLSSSWSFRLQKYLGTIIAVFMSLFAFFSPIVMILLPRFGVIRLRPDKAVCGAECDGLLISFSFKLFLLVVGTWAAFIRTPRATMPRIFLFRCVVLVLVFVFTFSYWLFFGVRVVEQPENLTYQGIVYFAMSLVDALLFIHYFAVILLELRHLQPQYYVHIVRSPDGVSKGYPI</sequence>
<evidence type="ECO:0000256" key="8">
    <source>
        <dbReference type="SAM" id="Phobius"/>
    </source>
</evidence>
<protein>
    <submittedName>
        <fullName evidence="9">Uncharacterized protein</fullName>
    </submittedName>
</protein>
<dbReference type="AlphaFoldDB" id="A0AA88I9H1"/>
<evidence type="ECO:0000256" key="6">
    <source>
        <dbReference type="ARBA" id="ARBA00025718"/>
    </source>
</evidence>
<feature type="transmembrane region" description="Helical" evidence="8">
    <location>
        <begin position="340"/>
        <end position="360"/>
    </location>
</feature>
<comment type="caution">
    <text evidence="9">The sequence shown here is derived from an EMBL/GenBank/DDBJ whole genome shotgun (WGS) entry which is preliminary data.</text>
</comment>
<keyword evidence="3 8" id="KW-0812">Transmembrane</keyword>
<keyword evidence="10" id="KW-1185">Reference proteome</keyword>
<keyword evidence="2" id="KW-1003">Cell membrane</keyword>
<evidence type="ECO:0000313" key="9">
    <source>
        <dbReference type="EMBL" id="KAK2726730.1"/>
    </source>
</evidence>
<feature type="transmembrane region" description="Helical" evidence="8">
    <location>
        <begin position="296"/>
        <end position="320"/>
    </location>
</feature>
<comment type="similarity">
    <text evidence="6">Belongs to the Vang family.</text>
</comment>
<keyword evidence="5 8" id="KW-0472">Membrane</keyword>
<reference evidence="9" key="1">
    <citation type="submission" date="2023-07" db="EMBL/GenBank/DDBJ databases">
        <title>Chromosome-level genome assembly of Artemia franciscana.</title>
        <authorList>
            <person name="Jo E."/>
        </authorList>
    </citation>
    <scope>NUCLEOTIDE SEQUENCE</scope>
    <source>
        <tissue evidence="9">Whole body</tissue>
    </source>
</reference>
<dbReference type="Proteomes" id="UP001187531">
    <property type="component" value="Unassembled WGS sequence"/>
</dbReference>